<feature type="non-terminal residue" evidence="1">
    <location>
        <position position="1"/>
    </location>
</feature>
<comment type="caution">
    <text evidence="1">The sequence shown here is derived from an EMBL/GenBank/DDBJ whole genome shotgun (WGS) entry which is preliminary data.</text>
</comment>
<proteinExistence type="predicted"/>
<dbReference type="AlphaFoldDB" id="X1CJU8"/>
<name>X1CJU8_9ZZZZ</name>
<accession>X1CJU8</accession>
<gene>
    <name evidence="1" type="ORF">S01H4_53741</name>
</gene>
<sequence>AEKFEEKFQRAMADLAAFIGPEDIEPIYYDDDSGYD</sequence>
<evidence type="ECO:0000313" key="1">
    <source>
        <dbReference type="EMBL" id="GAH07977.1"/>
    </source>
</evidence>
<dbReference type="EMBL" id="BART01030853">
    <property type="protein sequence ID" value="GAH07977.1"/>
    <property type="molecule type" value="Genomic_DNA"/>
</dbReference>
<protein>
    <submittedName>
        <fullName evidence="1">Uncharacterized protein</fullName>
    </submittedName>
</protein>
<reference evidence="1" key="1">
    <citation type="journal article" date="2014" name="Front. Microbiol.">
        <title>High frequency of phylogenetically diverse reductive dehalogenase-homologous genes in deep subseafloor sedimentary metagenomes.</title>
        <authorList>
            <person name="Kawai M."/>
            <person name="Futagami T."/>
            <person name="Toyoda A."/>
            <person name="Takaki Y."/>
            <person name="Nishi S."/>
            <person name="Hori S."/>
            <person name="Arai W."/>
            <person name="Tsubouchi T."/>
            <person name="Morono Y."/>
            <person name="Uchiyama I."/>
            <person name="Ito T."/>
            <person name="Fujiyama A."/>
            <person name="Inagaki F."/>
            <person name="Takami H."/>
        </authorList>
    </citation>
    <scope>NUCLEOTIDE SEQUENCE</scope>
    <source>
        <strain evidence="1">Expedition CK06-06</strain>
    </source>
</reference>
<organism evidence="1">
    <name type="scientific">marine sediment metagenome</name>
    <dbReference type="NCBI Taxonomy" id="412755"/>
    <lineage>
        <taxon>unclassified sequences</taxon>
        <taxon>metagenomes</taxon>
        <taxon>ecological metagenomes</taxon>
    </lineage>
</organism>